<evidence type="ECO:0000256" key="1">
    <source>
        <dbReference type="ARBA" id="ARBA00023013"/>
    </source>
</evidence>
<dbReference type="InterPro" id="IPR040389">
    <property type="entry name" value="SMR"/>
</dbReference>
<dbReference type="EMBL" id="OX451740">
    <property type="protein sequence ID" value="CAI8612624.1"/>
    <property type="molecule type" value="Genomic_DNA"/>
</dbReference>
<reference evidence="4 5" key="1">
    <citation type="submission" date="2023-01" db="EMBL/GenBank/DDBJ databases">
        <authorList>
            <person name="Kreplak J."/>
        </authorList>
    </citation>
    <scope>NUCLEOTIDE SEQUENCE [LARGE SCALE GENOMIC DNA]</scope>
</reference>
<sequence>MHHFSNMSPNPEELFLIKNDKEEVINIDNHKIETEEISKTLSSASASSSSSSEEEKLEEKDEDGFRTPTTLDHKIPVLTCPPAPKKMKQSLKRRAVYTDHYYNCRQLPLDLSKEVELLFQTKHIPFSDSHGAKKIRRDNNQETTK</sequence>
<evidence type="ECO:0000256" key="3">
    <source>
        <dbReference type="SAM" id="MobiDB-lite"/>
    </source>
</evidence>
<evidence type="ECO:0000313" key="4">
    <source>
        <dbReference type="EMBL" id="CAI8612624.1"/>
    </source>
</evidence>
<feature type="compositionally biased region" description="Low complexity" evidence="3">
    <location>
        <begin position="41"/>
        <end position="51"/>
    </location>
</feature>
<dbReference type="AlphaFoldDB" id="A0AAV1AUD2"/>
<dbReference type="GO" id="GO:0005634">
    <property type="term" value="C:nucleus"/>
    <property type="evidence" value="ECO:0007669"/>
    <property type="project" value="TreeGrafter"/>
</dbReference>
<feature type="compositionally biased region" description="Basic and acidic residues" evidence="3">
    <location>
        <begin position="53"/>
        <end position="75"/>
    </location>
</feature>
<accession>A0AAV1AUD2</accession>
<gene>
    <name evidence="4" type="ORF">VFH_V043400</name>
</gene>
<proteinExistence type="predicted"/>
<dbReference type="GO" id="GO:0032875">
    <property type="term" value="P:regulation of DNA endoreduplication"/>
    <property type="evidence" value="ECO:0007669"/>
    <property type="project" value="InterPro"/>
</dbReference>
<dbReference type="Proteomes" id="UP001157006">
    <property type="component" value="Chromosome 5"/>
</dbReference>
<feature type="region of interest" description="Disordered" evidence="3">
    <location>
        <begin position="36"/>
        <end position="88"/>
    </location>
</feature>
<dbReference type="GO" id="GO:0004860">
    <property type="term" value="F:protein kinase inhibitor activity"/>
    <property type="evidence" value="ECO:0007669"/>
    <property type="project" value="UniProtKB-KW"/>
</dbReference>
<protein>
    <submittedName>
        <fullName evidence="4">Uncharacterized protein</fullName>
    </submittedName>
</protein>
<keyword evidence="2" id="KW-0131">Cell cycle</keyword>
<organism evidence="4 5">
    <name type="scientific">Vicia faba</name>
    <name type="common">Broad bean</name>
    <name type="synonym">Faba vulgaris</name>
    <dbReference type="NCBI Taxonomy" id="3906"/>
    <lineage>
        <taxon>Eukaryota</taxon>
        <taxon>Viridiplantae</taxon>
        <taxon>Streptophyta</taxon>
        <taxon>Embryophyta</taxon>
        <taxon>Tracheophyta</taxon>
        <taxon>Spermatophyta</taxon>
        <taxon>Magnoliopsida</taxon>
        <taxon>eudicotyledons</taxon>
        <taxon>Gunneridae</taxon>
        <taxon>Pentapetalae</taxon>
        <taxon>rosids</taxon>
        <taxon>fabids</taxon>
        <taxon>Fabales</taxon>
        <taxon>Fabaceae</taxon>
        <taxon>Papilionoideae</taxon>
        <taxon>50 kb inversion clade</taxon>
        <taxon>NPAAA clade</taxon>
        <taxon>Hologalegina</taxon>
        <taxon>IRL clade</taxon>
        <taxon>Fabeae</taxon>
        <taxon>Vicia</taxon>
    </lineage>
</organism>
<dbReference type="PANTHER" id="PTHR33142:SF65">
    <property type="entry name" value="CYCLIN-DEPENDENT PROTEIN KINASE INHIBITOR SMR2-LIKE"/>
    <property type="match status" value="1"/>
</dbReference>
<name>A0AAV1AUD2_VICFA</name>
<keyword evidence="1" id="KW-0649">Protein kinase inhibitor</keyword>
<evidence type="ECO:0000313" key="5">
    <source>
        <dbReference type="Proteomes" id="UP001157006"/>
    </source>
</evidence>
<keyword evidence="5" id="KW-1185">Reference proteome</keyword>
<evidence type="ECO:0000256" key="2">
    <source>
        <dbReference type="ARBA" id="ARBA00023306"/>
    </source>
</evidence>
<dbReference type="PANTHER" id="PTHR33142">
    <property type="entry name" value="CYCLIN-DEPENDENT PROTEIN KINASE INHIBITOR SMR13"/>
    <property type="match status" value="1"/>
</dbReference>